<evidence type="ECO:0000256" key="2">
    <source>
        <dbReference type="ARBA" id="ARBA00022763"/>
    </source>
</evidence>
<dbReference type="RefSeq" id="WP_168673795.1">
    <property type="nucleotide sequence ID" value="NZ_JAAVTK010000008.1"/>
</dbReference>
<gene>
    <name evidence="7" type="ORF">HBN54_002783</name>
</gene>
<evidence type="ECO:0000256" key="5">
    <source>
        <dbReference type="ARBA" id="ARBA00023236"/>
    </source>
</evidence>
<keyword evidence="2" id="KW-0227">DNA damage</keyword>
<dbReference type="CDD" id="cd01700">
    <property type="entry name" value="PolY_Pol_V_umuC"/>
    <property type="match status" value="1"/>
</dbReference>
<evidence type="ECO:0000313" key="7">
    <source>
        <dbReference type="EMBL" id="NKI90183.1"/>
    </source>
</evidence>
<feature type="domain" description="UmuC" evidence="6">
    <location>
        <begin position="2"/>
        <end position="192"/>
    </location>
</feature>
<dbReference type="InterPro" id="IPR001126">
    <property type="entry name" value="UmuC"/>
</dbReference>
<dbReference type="PROSITE" id="PS50173">
    <property type="entry name" value="UMUC"/>
    <property type="match status" value="1"/>
</dbReference>
<dbReference type="Proteomes" id="UP000717634">
    <property type="component" value="Unassembled WGS sequence"/>
</dbReference>
<evidence type="ECO:0000256" key="4">
    <source>
        <dbReference type="ARBA" id="ARBA00023204"/>
    </source>
</evidence>
<evidence type="ECO:0000313" key="8">
    <source>
        <dbReference type="Proteomes" id="UP000717634"/>
    </source>
</evidence>
<keyword evidence="3" id="KW-0741">SOS mutagenesis</keyword>
<keyword evidence="8" id="KW-1185">Reference proteome</keyword>
<evidence type="ECO:0000256" key="1">
    <source>
        <dbReference type="ARBA" id="ARBA00010945"/>
    </source>
</evidence>
<reference evidence="7 8" key="1">
    <citation type="submission" date="2020-03" db="EMBL/GenBank/DDBJ databases">
        <title>Genomic Encyclopedia of Type Strains, Phase IV (KMG-V): Genome sequencing to study the core and pangenomes of soil and plant-associated prokaryotes.</title>
        <authorList>
            <person name="Whitman W."/>
        </authorList>
    </citation>
    <scope>NUCLEOTIDE SEQUENCE [LARGE SCALE GENOMIC DNA]</scope>
    <source>
        <strain evidence="7 8">1B</strain>
    </source>
</reference>
<evidence type="ECO:0000256" key="3">
    <source>
        <dbReference type="ARBA" id="ARBA00023199"/>
    </source>
</evidence>
<comment type="similarity">
    <text evidence="1">Belongs to the DNA polymerase type-Y family.</text>
</comment>
<dbReference type="InterPro" id="IPR043128">
    <property type="entry name" value="Rev_trsase/Diguanyl_cyclase"/>
</dbReference>
<dbReference type="PANTHER" id="PTHR11076:SF34">
    <property type="entry name" value="PROTEIN UMUC"/>
    <property type="match status" value="1"/>
</dbReference>
<dbReference type="Gene3D" id="3.40.1170.60">
    <property type="match status" value="1"/>
</dbReference>
<dbReference type="Pfam" id="PF00817">
    <property type="entry name" value="IMS"/>
    <property type="match status" value="1"/>
</dbReference>
<dbReference type="InterPro" id="IPR025188">
    <property type="entry name" value="DUF4113"/>
</dbReference>
<evidence type="ECO:0000259" key="6">
    <source>
        <dbReference type="PROSITE" id="PS50173"/>
    </source>
</evidence>
<keyword evidence="4" id="KW-0234">DNA repair</keyword>
<organism evidence="7 8">
    <name type="scientific">Hymenobacter artigasi</name>
    <dbReference type="NCBI Taxonomy" id="2719616"/>
    <lineage>
        <taxon>Bacteria</taxon>
        <taxon>Pseudomonadati</taxon>
        <taxon>Bacteroidota</taxon>
        <taxon>Cytophagia</taxon>
        <taxon>Cytophagales</taxon>
        <taxon>Hymenobacteraceae</taxon>
        <taxon>Hymenobacter</taxon>
    </lineage>
</organism>
<dbReference type="SUPFAM" id="SSF56672">
    <property type="entry name" value="DNA/RNA polymerases"/>
    <property type="match status" value="1"/>
</dbReference>
<accession>A0ABX1HIT7</accession>
<dbReference type="Gene3D" id="1.10.150.20">
    <property type="entry name" value="5' to 3' exonuclease, C-terminal subdomain"/>
    <property type="match status" value="1"/>
</dbReference>
<proteinExistence type="inferred from homology"/>
<dbReference type="InterPro" id="IPR050116">
    <property type="entry name" value="DNA_polymerase-Y"/>
</dbReference>
<dbReference type="InterPro" id="IPR043502">
    <property type="entry name" value="DNA/RNA_pol_sf"/>
</dbReference>
<comment type="caution">
    <text evidence="7">The sequence shown here is derived from an EMBL/GenBank/DDBJ whole genome shotgun (WGS) entry which is preliminary data.</text>
</comment>
<dbReference type="InterPro" id="IPR017961">
    <property type="entry name" value="DNA_pol_Y-fam_little_finger"/>
</dbReference>
<dbReference type="Pfam" id="PF11799">
    <property type="entry name" value="IMS_C"/>
    <property type="match status" value="1"/>
</dbReference>
<keyword evidence="5" id="KW-0742">SOS response</keyword>
<dbReference type="Gene3D" id="3.30.1490.100">
    <property type="entry name" value="DNA polymerase, Y-family, little finger domain"/>
    <property type="match status" value="1"/>
</dbReference>
<dbReference type="SUPFAM" id="SSF100879">
    <property type="entry name" value="Lesion bypass DNA polymerase (Y-family), little finger domain"/>
    <property type="match status" value="1"/>
</dbReference>
<dbReference type="Gene3D" id="3.30.70.270">
    <property type="match status" value="1"/>
</dbReference>
<dbReference type="PANTHER" id="PTHR11076">
    <property type="entry name" value="DNA REPAIR POLYMERASE UMUC / TRANSFERASE FAMILY MEMBER"/>
    <property type="match status" value="1"/>
</dbReference>
<dbReference type="Pfam" id="PF13438">
    <property type="entry name" value="DUF4113"/>
    <property type="match status" value="1"/>
</dbReference>
<name>A0ABX1HIT7_9BACT</name>
<sequence length="445" mass="47247">MFGLVDCNNFYVSCERVFQPRLEGRPVVILSNNDGCIISRSAEAKALGLKMGDPYFQVKEQLRREQVQVFSSNYTLYGDMSRRVMHYLGASVPGVEIYSIDEAFLDLGGLEQRLTPYLGNLTDLAQRLRVGVKARTGIPVCVGVAPTKTLAKLANRLAKKDAGLGGVLYLDSGARRAWALGQVPVGDVWGVGRQYAQKLTAAGIDSAADLSRVSEAWARKFLGGVVGARLVRELQGYPCAGLAPSEDGTLHRQSISCSRTFGRPLREQASVLGAVSAFVARAAEKLRRQGDLAHVLTVFVSKNRFGPAADAGSGHSRSAVLTLPVPTSDTRELTARAAQLLARLWEPGAVYVKAGVVMAGLEAPGGQQLGLFGEAAPLAAGAAGEGRSAQMMAALDGLNARFGRGTVQLAAALGPKGGGPVPWQGQAAWRTPAYTTRLEDLMIVK</sequence>
<dbReference type="InterPro" id="IPR036775">
    <property type="entry name" value="DNA_pol_Y-fam_lit_finger_sf"/>
</dbReference>
<protein>
    <submittedName>
        <fullName evidence="7">DNA polymerase V</fullName>
    </submittedName>
</protein>
<dbReference type="EMBL" id="JAAVTK010000008">
    <property type="protein sequence ID" value="NKI90183.1"/>
    <property type="molecule type" value="Genomic_DNA"/>
</dbReference>